<reference evidence="5" key="1">
    <citation type="submission" date="2015-07" db="EMBL/GenBank/DDBJ databases">
        <title>Transcriptome Assembly of Anthurium amnicola.</title>
        <authorList>
            <person name="Suzuki J."/>
        </authorList>
    </citation>
    <scope>NUCLEOTIDE SEQUENCE</scope>
</reference>
<proteinExistence type="inferred from homology"/>
<evidence type="ECO:0000256" key="1">
    <source>
        <dbReference type="ARBA" id="ARBA00005771"/>
    </source>
</evidence>
<dbReference type="InterPro" id="IPR027417">
    <property type="entry name" value="P-loop_NTPase"/>
</dbReference>
<name>A0A1D1Z569_9ARAE</name>
<evidence type="ECO:0000256" key="3">
    <source>
        <dbReference type="RuleBase" id="RU361155"/>
    </source>
</evidence>
<dbReference type="EC" id="2.8.2.-" evidence="3"/>
<evidence type="ECO:0000313" key="5">
    <source>
        <dbReference type="EMBL" id="JAT62016.1"/>
    </source>
</evidence>
<dbReference type="PANTHER" id="PTHR11783">
    <property type="entry name" value="SULFOTRANSFERASE SULT"/>
    <property type="match status" value="1"/>
</dbReference>
<dbReference type="InterPro" id="IPR000863">
    <property type="entry name" value="Sulfotransferase_dom"/>
</dbReference>
<dbReference type="AlphaFoldDB" id="A0A1D1Z569"/>
<accession>A0A1D1Z569</accession>
<evidence type="ECO:0000259" key="4">
    <source>
        <dbReference type="Pfam" id="PF00685"/>
    </source>
</evidence>
<comment type="similarity">
    <text evidence="1 3">Belongs to the sulfotransferase 1 family.</text>
</comment>
<protein>
    <recommendedName>
        <fullName evidence="3">Sulfotransferase</fullName>
        <ecNumber evidence="3">2.8.2.-</ecNumber>
    </recommendedName>
</protein>
<evidence type="ECO:0000256" key="2">
    <source>
        <dbReference type="ARBA" id="ARBA00022679"/>
    </source>
</evidence>
<dbReference type="SUPFAM" id="SSF52540">
    <property type="entry name" value="P-loop containing nucleoside triphosphate hydrolases"/>
    <property type="match status" value="1"/>
</dbReference>
<keyword evidence="2 3" id="KW-0808">Transferase</keyword>
<sequence length="391" mass="43596">KPQVNTTSATFSCSQGLGAHKAMKRKQRQMELPWSSRSSSSLTVLPQSSSPCSVMGLTPFLPGIPCSKPLHEEEEDERLYQSYRDLVSTLPENNSEFYPLSKYLGFWSITKWLPGTLAARDHFVARPGDIFLAAVPKSGLTWLKSLVFSLLHRGPHPPSDPGHPLLAAHPHDLVHLLDELYIWRKNPDLTHLPSPRVFATHCPYSILPESVKSSGCRVVFVAREPKDNVVSGFHFLQAMRGVENGARVGDCLDLFCSGVSLGGPIWEHILEYWNEHLRRPDGVLFLKYEVMKEDTVGTLKKLAGFLGCPFSPEEEREGLPEDISELCIFGDLSNLGVNRDGLLHGRVWSMKNKVFFRRGEVGDWANHLTPAMAAKVDEVTREKLAGSGLSF</sequence>
<dbReference type="Gene3D" id="3.40.50.300">
    <property type="entry name" value="P-loop containing nucleotide triphosphate hydrolases"/>
    <property type="match status" value="1"/>
</dbReference>
<feature type="domain" description="Sulfotransferase" evidence="4">
    <location>
        <begin position="128"/>
        <end position="388"/>
    </location>
</feature>
<feature type="non-terminal residue" evidence="5">
    <location>
        <position position="1"/>
    </location>
</feature>
<gene>
    <name evidence="5" type="primary">F3ST_0</name>
    <name evidence="5" type="ORF">g.100335</name>
</gene>
<dbReference type="EMBL" id="GDJX01005920">
    <property type="protein sequence ID" value="JAT62016.1"/>
    <property type="molecule type" value="Transcribed_RNA"/>
</dbReference>
<dbReference type="GO" id="GO:0008146">
    <property type="term" value="F:sulfotransferase activity"/>
    <property type="evidence" value="ECO:0007669"/>
    <property type="project" value="InterPro"/>
</dbReference>
<organism evidence="5">
    <name type="scientific">Anthurium amnicola</name>
    <dbReference type="NCBI Taxonomy" id="1678845"/>
    <lineage>
        <taxon>Eukaryota</taxon>
        <taxon>Viridiplantae</taxon>
        <taxon>Streptophyta</taxon>
        <taxon>Embryophyta</taxon>
        <taxon>Tracheophyta</taxon>
        <taxon>Spermatophyta</taxon>
        <taxon>Magnoliopsida</taxon>
        <taxon>Liliopsida</taxon>
        <taxon>Araceae</taxon>
        <taxon>Pothoideae</taxon>
        <taxon>Potheae</taxon>
        <taxon>Anthurium</taxon>
    </lineage>
</organism>
<dbReference type="Pfam" id="PF00685">
    <property type="entry name" value="Sulfotransfer_1"/>
    <property type="match status" value="1"/>
</dbReference>